<keyword evidence="3" id="KW-0479">Metal-binding</keyword>
<comment type="similarity">
    <text evidence="1">Belongs to the peptidase M20 family.</text>
</comment>
<keyword evidence="6" id="KW-1185">Reference proteome</keyword>
<feature type="binding site" evidence="3">
    <location>
        <position position="134"/>
    </location>
    <ligand>
        <name>Zn(2+)</name>
        <dbReference type="ChEBI" id="CHEBI:29105"/>
        <label>2</label>
    </ligand>
</feature>
<dbReference type="Proteomes" id="UP000019113">
    <property type="component" value="Unassembled WGS sequence"/>
</dbReference>
<proteinExistence type="inferred from homology"/>
<dbReference type="SUPFAM" id="SSF53187">
    <property type="entry name" value="Zn-dependent exopeptidases"/>
    <property type="match status" value="1"/>
</dbReference>
<dbReference type="GO" id="GO:0016813">
    <property type="term" value="F:hydrolase activity, acting on carbon-nitrogen (but not peptide) bonds, in linear amidines"/>
    <property type="evidence" value="ECO:0007669"/>
    <property type="project" value="InterPro"/>
</dbReference>
<dbReference type="GO" id="GO:0046872">
    <property type="term" value="F:metal ion binding"/>
    <property type="evidence" value="ECO:0007669"/>
    <property type="project" value="UniProtKB-KW"/>
</dbReference>
<comment type="cofactor">
    <cofactor evidence="3">
        <name>Zn(2+)</name>
        <dbReference type="ChEBI" id="CHEBI:29105"/>
    </cofactor>
    <text evidence="3">Binds 2 Zn(2+) ions per subunit.</text>
</comment>
<dbReference type="PANTHER" id="PTHR32494">
    <property type="entry name" value="ALLANTOATE DEIMINASE-RELATED"/>
    <property type="match status" value="1"/>
</dbReference>
<sequence length="421" mass="45663">MQQDTTFGSRVDTRHFWLDLQHQARIGALPQGGLGRLALDNNDIQARLWLINEGQKLGCQAFFDPLGNVYLRREGLQPDLAPLLIGSHLDSQPSGGIYDGTLGVLSGLAVLRTLQQQGTAHQRAIEVVSWTNEEGARFTPGTSGSSWFSGKRELAEILPSRDHNGVTFGDALSTCLSALEGSGAHARSTSYSPYAYLESHIEQGPVLDASGLPVCAVSGIQGVNWYHFELTGIANHAGTTPMDMRCDALMAAHALISELNSIIHQHHLKDGQLRFTIGKFAVAPNSINTIADRVSFGVDLRHPTADVLATIDEEFQRLAQHRWNGCDTTLQVLSRIPPVTFDAGIASRLERNIANYAPQAPKLVSGAFHDAIHIAHLCPSAMLFVACRNGISHHPDEHVDAQDAAVAVRALSQTAFELIMQ</sequence>
<dbReference type="RefSeq" id="WP_021817386.1">
    <property type="nucleotide sequence ID" value="NZ_AVBC01000014.1"/>
</dbReference>
<dbReference type="CDD" id="cd03884">
    <property type="entry name" value="M20_bAS"/>
    <property type="match status" value="1"/>
</dbReference>
<protein>
    <recommendedName>
        <fullName evidence="4">Peptidase M20 dimerisation domain-containing protein</fullName>
    </recommendedName>
</protein>
<dbReference type="Gene3D" id="3.40.630.10">
    <property type="entry name" value="Zn peptidases"/>
    <property type="match status" value="1"/>
</dbReference>
<dbReference type="PATRIC" id="fig|1178482.3.peg.440"/>
<evidence type="ECO:0000256" key="3">
    <source>
        <dbReference type="PIRSR" id="PIRSR001235-1"/>
    </source>
</evidence>
<feature type="binding site" evidence="3">
    <location>
        <position position="200"/>
    </location>
    <ligand>
        <name>Zn(2+)</name>
        <dbReference type="ChEBI" id="CHEBI:29105"/>
        <label>1</label>
    </ligand>
</feature>
<name>W1NC39_9GAMM</name>
<feature type="domain" description="Peptidase M20 dimerisation" evidence="4">
    <location>
        <begin position="219"/>
        <end position="321"/>
    </location>
</feature>
<dbReference type="Pfam" id="PF07687">
    <property type="entry name" value="M20_dimer"/>
    <property type="match status" value="1"/>
</dbReference>
<feature type="binding site" evidence="3">
    <location>
        <position position="88"/>
    </location>
    <ligand>
        <name>Zn(2+)</name>
        <dbReference type="ChEBI" id="CHEBI:29105"/>
        <label>1</label>
    </ligand>
</feature>
<dbReference type="OrthoDB" id="9808195at2"/>
<dbReference type="InterPro" id="IPR002933">
    <property type="entry name" value="Peptidase_M20"/>
</dbReference>
<dbReference type="PANTHER" id="PTHR32494:SF5">
    <property type="entry name" value="ALLANTOATE AMIDOHYDROLASE"/>
    <property type="match status" value="1"/>
</dbReference>
<dbReference type="Gene3D" id="3.30.70.360">
    <property type="match status" value="1"/>
</dbReference>
<dbReference type="InterPro" id="IPR011650">
    <property type="entry name" value="Peptidase_M20_dimer"/>
</dbReference>
<organism evidence="5 6">
    <name type="scientific">Halomonas huangheensis</name>
    <dbReference type="NCBI Taxonomy" id="1178482"/>
    <lineage>
        <taxon>Bacteria</taxon>
        <taxon>Pseudomonadati</taxon>
        <taxon>Pseudomonadota</taxon>
        <taxon>Gammaproteobacteria</taxon>
        <taxon>Oceanospirillales</taxon>
        <taxon>Halomonadaceae</taxon>
        <taxon>Halomonas</taxon>
    </lineage>
</organism>
<dbReference type="EMBL" id="AVBC01000014">
    <property type="protein sequence ID" value="ERL52761.1"/>
    <property type="molecule type" value="Genomic_DNA"/>
</dbReference>
<feature type="binding site" evidence="3">
    <location>
        <position position="99"/>
    </location>
    <ligand>
        <name>Zn(2+)</name>
        <dbReference type="ChEBI" id="CHEBI:29105"/>
        <label>1</label>
    </ligand>
</feature>
<dbReference type="eggNOG" id="COG0624">
    <property type="taxonomic scope" value="Bacteria"/>
</dbReference>
<accession>W1NC39</accession>
<evidence type="ECO:0000313" key="6">
    <source>
        <dbReference type="Proteomes" id="UP000019113"/>
    </source>
</evidence>
<evidence type="ECO:0000259" key="4">
    <source>
        <dbReference type="Pfam" id="PF07687"/>
    </source>
</evidence>
<dbReference type="STRING" id="1178482.AR456_10770"/>
<keyword evidence="2" id="KW-0378">Hydrolase</keyword>
<evidence type="ECO:0000256" key="1">
    <source>
        <dbReference type="ARBA" id="ARBA00006153"/>
    </source>
</evidence>
<reference evidence="5 6" key="1">
    <citation type="submission" date="2013-08" db="EMBL/GenBank/DDBJ databases">
        <title>draft genome of Halomonas huanghegensis, strain BJGMM-B45T.</title>
        <authorList>
            <person name="Miao C."/>
            <person name="Wan Y."/>
            <person name="Jin W."/>
        </authorList>
    </citation>
    <scope>NUCLEOTIDE SEQUENCE [LARGE SCALE GENOMIC DNA]</scope>
    <source>
        <strain evidence="5 6">BJGMM-B45</strain>
    </source>
</reference>
<dbReference type="InterPro" id="IPR010158">
    <property type="entry name" value="Amidase_Cbmase"/>
</dbReference>
<dbReference type="SUPFAM" id="SSF55031">
    <property type="entry name" value="Bacterial exopeptidase dimerisation domain"/>
    <property type="match status" value="1"/>
</dbReference>
<dbReference type="NCBIfam" id="TIGR01879">
    <property type="entry name" value="hydantase"/>
    <property type="match status" value="1"/>
</dbReference>
<evidence type="ECO:0000256" key="2">
    <source>
        <dbReference type="ARBA" id="ARBA00022801"/>
    </source>
</evidence>
<feature type="binding site" evidence="3">
    <location>
        <position position="99"/>
    </location>
    <ligand>
        <name>Zn(2+)</name>
        <dbReference type="ChEBI" id="CHEBI:29105"/>
        <label>2</label>
    </ligand>
</feature>
<gene>
    <name evidence="5" type="ORF">BJB45_15895</name>
</gene>
<dbReference type="PIRSF" id="PIRSF001235">
    <property type="entry name" value="Amidase_carbamoylase"/>
    <property type="match status" value="1"/>
</dbReference>
<dbReference type="Pfam" id="PF01546">
    <property type="entry name" value="Peptidase_M20"/>
    <property type="match status" value="1"/>
</dbReference>
<keyword evidence="3" id="KW-0862">Zinc</keyword>
<dbReference type="AlphaFoldDB" id="W1NC39"/>
<feature type="binding site" evidence="3">
    <location>
        <position position="393"/>
    </location>
    <ligand>
        <name>Zn(2+)</name>
        <dbReference type="ChEBI" id="CHEBI:29105"/>
        <label>2</label>
    </ligand>
</feature>
<comment type="caution">
    <text evidence="5">The sequence shown here is derived from an EMBL/GenBank/DDBJ whole genome shotgun (WGS) entry which is preliminary data.</text>
</comment>
<evidence type="ECO:0000313" key="5">
    <source>
        <dbReference type="EMBL" id="ERL52761.1"/>
    </source>
</evidence>
<dbReference type="InterPro" id="IPR036264">
    <property type="entry name" value="Bact_exopeptidase_dim_dom"/>
</dbReference>
<dbReference type="KEGG" id="hhu:AR456_10770"/>